<sequence length="443" mass="46922">MRIVRLSRASPIPPPPTVPVKTPLFAPPQLPGSKISRTLHILTTVLLPPLLALALTLTLLPLLLPTVDHTSLSFFNVVPIGHARELGIVALNGSSTSALTEAIEGVSARETAEAKRAIEGQQSGINHTNHSVGKLDTIGNGDEATDEGEKVDIVENGSTMEWLGKDGPRIHVGALQICSQNYSHPHVYCTSSSQAGSHTGSLPPALAKSLMILPTSPRTPILLLVSAILSVIATFVFLAGLIPWSCSPNIDFPKRKPPLTPDPHRTYPESDVDVETGSATKNPLSPGYDTDRRPWIRPGRPHGAFFCLIIAALGLASGALIELKDVHEAKDAWDEDDARAVGLVFELGALTHAASSTIHNFFSYLLHKCPADQDMPLVSAGPVIKISPPADGPVRNGWAETPTTNTAPAPSTLSSPGGVRASEADDGENAERRNTFGTANTAR</sequence>
<feature type="transmembrane region" description="Helical" evidence="2">
    <location>
        <begin position="39"/>
        <end position="64"/>
    </location>
</feature>
<reference evidence="4" key="2">
    <citation type="submission" date="2013-12" db="EMBL/GenBank/DDBJ databases">
        <title>Evolution of pathogenesis and genome organization in the Tremellales.</title>
        <authorList>
            <person name="Cuomo C."/>
            <person name="Litvintseva A."/>
            <person name="Heitman J."/>
            <person name="Chen Y."/>
            <person name="Sun S."/>
            <person name="Springer D."/>
            <person name="Dromer F."/>
            <person name="Young S."/>
            <person name="Zeng Q."/>
            <person name="Chapman S."/>
            <person name="Gujja S."/>
            <person name="Saif S."/>
            <person name="Birren B."/>
        </authorList>
    </citation>
    <scope>NUCLEOTIDE SEQUENCE [LARGE SCALE GENOMIC DNA]</scope>
    <source>
        <strain evidence="4">BCC8398</strain>
    </source>
</reference>
<evidence type="ECO:0000256" key="2">
    <source>
        <dbReference type="SAM" id="Phobius"/>
    </source>
</evidence>
<evidence type="ECO:0000313" key="4">
    <source>
        <dbReference type="Proteomes" id="UP000092666"/>
    </source>
</evidence>
<dbReference type="EMBL" id="KV700147">
    <property type="protein sequence ID" value="OCF30545.1"/>
    <property type="molecule type" value="Genomic_DNA"/>
</dbReference>
<feature type="region of interest" description="Disordered" evidence="1">
    <location>
        <begin position="389"/>
        <end position="443"/>
    </location>
</feature>
<keyword evidence="2" id="KW-1133">Transmembrane helix</keyword>
<accession>A0A1B9GHS5</accession>
<keyword evidence="2" id="KW-0812">Transmembrane</keyword>
<name>A0A1B9GHS5_9TREE</name>
<reference evidence="3 4" key="1">
    <citation type="submission" date="2013-07" db="EMBL/GenBank/DDBJ databases">
        <title>The Genome Sequence of Cryptococcus heveanensis BCC8398.</title>
        <authorList>
            <consortium name="The Broad Institute Genome Sequencing Platform"/>
            <person name="Cuomo C."/>
            <person name="Litvintseva A."/>
            <person name="Chen Y."/>
            <person name="Heitman J."/>
            <person name="Sun S."/>
            <person name="Springer D."/>
            <person name="Dromer F."/>
            <person name="Young S.K."/>
            <person name="Zeng Q."/>
            <person name="Gargeya S."/>
            <person name="Fitzgerald M."/>
            <person name="Abouelleil A."/>
            <person name="Alvarado L."/>
            <person name="Berlin A.M."/>
            <person name="Chapman S.B."/>
            <person name="Dewar J."/>
            <person name="Goldberg J."/>
            <person name="Griggs A."/>
            <person name="Gujja S."/>
            <person name="Hansen M."/>
            <person name="Howarth C."/>
            <person name="Imamovic A."/>
            <person name="Larimer J."/>
            <person name="McCowan C."/>
            <person name="Murphy C."/>
            <person name="Pearson M."/>
            <person name="Priest M."/>
            <person name="Roberts A."/>
            <person name="Saif S."/>
            <person name="Shea T."/>
            <person name="Sykes S."/>
            <person name="Wortman J."/>
            <person name="Nusbaum C."/>
            <person name="Birren B."/>
        </authorList>
    </citation>
    <scope>NUCLEOTIDE SEQUENCE [LARGE SCALE GENOMIC DNA]</scope>
    <source>
        <strain evidence="3 4">BCC8398</strain>
    </source>
</reference>
<feature type="compositionally biased region" description="Polar residues" evidence="1">
    <location>
        <begin position="120"/>
        <end position="131"/>
    </location>
</feature>
<proteinExistence type="predicted"/>
<feature type="compositionally biased region" description="Low complexity" evidence="1">
    <location>
        <begin position="399"/>
        <end position="416"/>
    </location>
</feature>
<protein>
    <submittedName>
        <fullName evidence="3">Uncharacterized protein</fullName>
    </submittedName>
</protein>
<dbReference type="AlphaFoldDB" id="A0A1B9GHS5"/>
<evidence type="ECO:0000256" key="1">
    <source>
        <dbReference type="SAM" id="MobiDB-lite"/>
    </source>
</evidence>
<feature type="region of interest" description="Disordered" evidence="1">
    <location>
        <begin position="116"/>
        <end position="145"/>
    </location>
</feature>
<feature type="region of interest" description="Disordered" evidence="1">
    <location>
        <begin position="254"/>
        <end position="293"/>
    </location>
</feature>
<dbReference type="Proteomes" id="UP000092666">
    <property type="component" value="Unassembled WGS sequence"/>
</dbReference>
<keyword evidence="4" id="KW-1185">Reference proteome</keyword>
<keyword evidence="2" id="KW-0472">Membrane</keyword>
<organism evidence="3 4">
    <name type="scientific">Kwoniella heveanensis BCC8398</name>
    <dbReference type="NCBI Taxonomy" id="1296120"/>
    <lineage>
        <taxon>Eukaryota</taxon>
        <taxon>Fungi</taxon>
        <taxon>Dikarya</taxon>
        <taxon>Basidiomycota</taxon>
        <taxon>Agaricomycotina</taxon>
        <taxon>Tremellomycetes</taxon>
        <taxon>Tremellales</taxon>
        <taxon>Cryptococcaceae</taxon>
        <taxon>Kwoniella</taxon>
    </lineage>
</organism>
<feature type="transmembrane region" description="Helical" evidence="2">
    <location>
        <begin position="221"/>
        <end position="246"/>
    </location>
</feature>
<evidence type="ECO:0000313" key="3">
    <source>
        <dbReference type="EMBL" id="OCF30545.1"/>
    </source>
</evidence>
<gene>
    <name evidence="3" type="ORF">I316_07813</name>
</gene>
<feature type="transmembrane region" description="Helical" evidence="2">
    <location>
        <begin position="302"/>
        <end position="321"/>
    </location>
</feature>